<evidence type="ECO:0000313" key="13">
    <source>
        <dbReference type="EMBL" id="RST85200.1"/>
    </source>
</evidence>
<gene>
    <name evidence="13" type="ORF">EJC49_17000</name>
</gene>
<dbReference type="PROSITE" id="PS50929">
    <property type="entry name" value="ABC_TM1F"/>
    <property type="match status" value="1"/>
</dbReference>
<dbReference type="EMBL" id="RWKW01000063">
    <property type="protein sequence ID" value="RST85200.1"/>
    <property type="molecule type" value="Genomic_DNA"/>
</dbReference>
<dbReference type="Gene3D" id="1.20.1560.10">
    <property type="entry name" value="ABC transporter type 1, transmembrane domain"/>
    <property type="match status" value="1"/>
</dbReference>
<dbReference type="SUPFAM" id="SSF90123">
    <property type="entry name" value="ABC transporter transmembrane region"/>
    <property type="match status" value="1"/>
</dbReference>
<feature type="transmembrane region" description="Helical" evidence="10">
    <location>
        <begin position="64"/>
        <end position="89"/>
    </location>
</feature>
<evidence type="ECO:0000259" key="12">
    <source>
        <dbReference type="PROSITE" id="PS50929"/>
    </source>
</evidence>
<keyword evidence="6" id="KW-0547">Nucleotide-binding</keyword>
<dbReference type="InterPro" id="IPR017871">
    <property type="entry name" value="ABC_transporter-like_CS"/>
</dbReference>
<keyword evidence="8 10" id="KW-1133">Transmembrane helix</keyword>
<keyword evidence="7 13" id="KW-0067">ATP-binding</keyword>
<evidence type="ECO:0000256" key="9">
    <source>
        <dbReference type="ARBA" id="ARBA00023136"/>
    </source>
</evidence>
<dbReference type="GO" id="GO:0005886">
    <property type="term" value="C:plasma membrane"/>
    <property type="evidence" value="ECO:0007669"/>
    <property type="project" value="UniProtKB-SubCell"/>
</dbReference>
<comment type="subcellular location">
    <subcellularLocation>
        <location evidence="1">Cell membrane</location>
        <topology evidence="1">Multi-pass membrane protein</topology>
    </subcellularLocation>
</comment>
<feature type="transmembrane region" description="Helical" evidence="10">
    <location>
        <begin position="166"/>
        <end position="182"/>
    </location>
</feature>
<dbReference type="PANTHER" id="PTHR24221:SF632">
    <property type="entry name" value="ATP-DEPENDENT LIPID A-CORE FLIPPASE"/>
    <property type="match status" value="1"/>
</dbReference>
<dbReference type="GO" id="GO:0034040">
    <property type="term" value="F:ATPase-coupled lipid transmembrane transporter activity"/>
    <property type="evidence" value="ECO:0007669"/>
    <property type="project" value="TreeGrafter"/>
</dbReference>
<feature type="domain" description="ABC transmembrane type-1" evidence="12">
    <location>
        <begin position="10"/>
        <end position="311"/>
    </location>
</feature>
<keyword evidence="3" id="KW-0813">Transport</keyword>
<dbReference type="Pfam" id="PF00005">
    <property type="entry name" value="ABC_tran"/>
    <property type="match status" value="1"/>
</dbReference>
<dbReference type="FunFam" id="3.40.50.300:FF:000299">
    <property type="entry name" value="ABC transporter ATP-binding protein/permease"/>
    <property type="match status" value="1"/>
</dbReference>
<evidence type="ECO:0000256" key="4">
    <source>
        <dbReference type="ARBA" id="ARBA00022475"/>
    </source>
</evidence>
<feature type="domain" description="ABC transporter" evidence="11">
    <location>
        <begin position="346"/>
        <end position="574"/>
    </location>
</feature>
<keyword evidence="4" id="KW-1003">Cell membrane</keyword>
<dbReference type="AlphaFoldDB" id="A0A429YUU8"/>
<organism evidence="13 14">
    <name type="scientific">Aquibium carbonis</name>
    <dbReference type="NCBI Taxonomy" id="2495581"/>
    <lineage>
        <taxon>Bacteria</taxon>
        <taxon>Pseudomonadati</taxon>
        <taxon>Pseudomonadota</taxon>
        <taxon>Alphaproteobacteria</taxon>
        <taxon>Hyphomicrobiales</taxon>
        <taxon>Phyllobacteriaceae</taxon>
        <taxon>Aquibium</taxon>
    </lineage>
</organism>
<evidence type="ECO:0000256" key="2">
    <source>
        <dbReference type="ARBA" id="ARBA00005417"/>
    </source>
</evidence>
<keyword evidence="5 10" id="KW-0812">Transmembrane</keyword>
<feature type="transmembrane region" description="Helical" evidence="10">
    <location>
        <begin position="9"/>
        <end position="35"/>
    </location>
</feature>
<comment type="caution">
    <text evidence="13">The sequence shown here is derived from an EMBL/GenBank/DDBJ whole genome shotgun (WGS) entry which is preliminary data.</text>
</comment>
<dbReference type="InterPro" id="IPR011527">
    <property type="entry name" value="ABC1_TM_dom"/>
</dbReference>
<dbReference type="GO" id="GO:0005524">
    <property type="term" value="F:ATP binding"/>
    <property type="evidence" value="ECO:0007669"/>
    <property type="project" value="UniProtKB-KW"/>
</dbReference>
<evidence type="ECO:0000259" key="11">
    <source>
        <dbReference type="PROSITE" id="PS50893"/>
    </source>
</evidence>
<evidence type="ECO:0000256" key="7">
    <source>
        <dbReference type="ARBA" id="ARBA00022840"/>
    </source>
</evidence>
<proteinExistence type="inferred from homology"/>
<dbReference type="Proteomes" id="UP000278398">
    <property type="component" value="Unassembled WGS sequence"/>
</dbReference>
<dbReference type="OrthoDB" id="9804259at2"/>
<dbReference type="SMART" id="SM00382">
    <property type="entry name" value="AAA"/>
    <property type="match status" value="1"/>
</dbReference>
<dbReference type="InterPro" id="IPR003593">
    <property type="entry name" value="AAA+_ATPase"/>
</dbReference>
<keyword evidence="9 10" id="KW-0472">Membrane</keyword>
<dbReference type="InterPro" id="IPR027417">
    <property type="entry name" value="P-loop_NTPase"/>
</dbReference>
<evidence type="ECO:0000256" key="1">
    <source>
        <dbReference type="ARBA" id="ARBA00004651"/>
    </source>
</evidence>
<dbReference type="GO" id="GO:0140359">
    <property type="term" value="F:ABC-type transporter activity"/>
    <property type="evidence" value="ECO:0007669"/>
    <property type="project" value="InterPro"/>
</dbReference>
<dbReference type="SUPFAM" id="SSF52540">
    <property type="entry name" value="P-loop containing nucleoside triphosphate hydrolases"/>
    <property type="match status" value="1"/>
</dbReference>
<feature type="transmembrane region" description="Helical" evidence="10">
    <location>
        <begin position="254"/>
        <end position="272"/>
    </location>
</feature>
<dbReference type="PANTHER" id="PTHR24221">
    <property type="entry name" value="ATP-BINDING CASSETTE SUB-FAMILY B"/>
    <property type="match status" value="1"/>
</dbReference>
<evidence type="ECO:0000256" key="6">
    <source>
        <dbReference type="ARBA" id="ARBA00022741"/>
    </source>
</evidence>
<accession>A0A429YUU8</accession>
<evidence type="ECO:0000313" key="14">
    <source>
        <dbReference type="Proteomes" id="UP000278398"/>
    </source>
</evidence>
<protein>
    <submittedName>
        <fullName evidence="13">ABC transporter ATP-binding protein</fullName>
    </submittedName>
</protein>
<dbReference type="InterPro" id="IPR039421">
    <property type="entry name" value="Type_1_exporter"/>
</dbReference>
<dbReference type="GO" id="GO:0016887">
    <property type="term" value="F:ATP hydrolysis activity"/>
    <property type="evidence" value="ECO:0007669"/>
    <property type="project" value="InterPro"/>
</dbReference>
<dbReference type="PROSITE" id="PS00211">
    <property type="entry name" value="ABC_TRANSPORTER_1"/>
    <property type="match status" value="1"/>
</dbReference>
<comment type="similarity">
    <text evidence="2">Belongs to the ABC transporter superfamily.</text>
</comment>
<dbReference type="PROSITE" id="PS50893">
    <property type="entry name" value="ABC_TRANSPORTER_2"/>
    <property type="match status" value="1"/>
</dbReference>
<dbReference type="Pfam" id="PF00664">
    <property type="entry name" value="ABC_membrane"/>
    <property type="match status" value="1"/>
</dbReference>
<name>A0A429YUU8_9HYPH</name>
<evidence type="ECO:0000256" key="5">
    <source>
        <dbReference type="ARBA" id="ARBA00022692"/>
    </source>
</evidence>
<evidence type="ECO:0000256" key="10">
    <source>
        <dbReference type="SAM" id="Phobius"/>
    </source>
</evidence>
<dbReference type="InterPro" id="IPR003439">
    <property type="entry name" value="ABC_transporter-like_ATP-bd"/>
</dbReference>
<dbReference type="Gene3D" id="3.40.50.300">
    <property type="entry name" value="P-loop containing nucleotide triphosphate hydrolases"/>
    <property type="match status" value="1"/>
</dbReference>
<evidence type="ECO:0000256" key="8">
    <source>
        <dbReference type="ARBA" id="ARBA00022989"/>
    </source>
</evidence>
<feature type="transmembrane region" description="Helical" evidence="10">
    <location>
        <begin position="139"/>
        <end position="160"/>
    </location>
</feature>
<reference evidence="13 14" key="1">
    <citation type="submission" date="2018-12" db="EMBL/GenBank/DDBJ databases">
        <title>Mesorhizobium carbonis sp. nov., isolated from coal mine water.</title>
        <authorList>
            <person name="Xin W."/>
            <person name="Xu Z."/>
            <person name="Xiang F."/>
            <person name="Zhang J."/>
            <person name="Xi L."/>
            <person name="Liu J."/>
        </authorList>
    </citation>
    <scope>NUCLEOTIDE SEQUENCE [LARGE SCALE GENOMIC DNA]</scope>
    <source>
        <strain evidence="13 14">B2.3</strain>
    </source>
</reference>
<evidence type="ECO:0000256" key="3">
    <source>
        <dbReference type="ARBA" id="ARBA00022448"/>
    </source>
</evidence>
<keyword evidence="14" id="KW-1185">Reference proteome</keyword>
<sequence>MSARRRRQFVLVLVLMLVGAVGELVSIGAVLPFLAVISDPEGAVRHAHVQGLLQALGLDTPARIAIAAALLFAIAALGAAAARLVLVYVSQRFVFGLARDLSVAIFSRTLHQPYSYHTGQNSSETLAAINKAQLVTGQILMPLMQAASASVIAVFILVGLLFIDPLVALGSGLGFSVIYLLVMRTTRAVMRANGEIIARSQGERLQAAGEGLGGIRDVLLDRSQAVFVARFEETEARLRAAQATNNFIAQAPRFVVEGLGLALIAALTLVLTLRDGGLVAALPVLGALALGAQRLVPLLQQAYSGWAATLTAGAMLGDILDILRLPDAPQFAAPRNGERLPFERDLVFSAVGFSYPQGGRPAVEGVDLVVPRGARVGLAGRTGSGKSTLMDLVLGLLSPDSGHIRVDGVDLTDANRSAWQARIAHVPQSIYLSDSTLAENIAFGVPAGQIDRARVAAAAAQAELAEVIEALPQGYDTPVGERGVRLSGGQRQRVGIARALYKRADVLVFDEATSALDTETESAVMGAIERLGRDLTIFIIAHRLSTLDGCDMVVTLEAGRVQSVARPDGNRKAAS</sequence>
<dbReference type="InterPro" id="IPR036640">
    <property type="entry name" value="ABC1_TM_sf"/>
</dbReference>